<dbReference type="AlphaFoldDB" id="A0A8H4B637"/>
<organism evidence="1 2">
    <name type="scientific">Mucor circinelloides f. lusitanicus</name>
    <name type="common">Mucor racemosus var. lusitanicus</name>
    <dbReference type="NCBI Taxonomy" id="29924"/>
    <lineage>
        <taxon>Eukaryota</taxon>
        <taxon>Fungi</taxon>
        <taxon>Fungi incertae sedis</taxon>
        <taxon>Mucoromycota</taxon>
        <taxon>Mucoromycotina</taxon>
        <taxon>Mucoromycetes</taxon>
        <taxon>Mucorales</taxon>
        <taxon>Mucorineae</taxon>
        <taxon>Mucoraceae</taxon>
        <taxon>Mucor</taxon>
    </lineage>
</organism>
<sequence>MLRTTATKRVCLGSTTTTSTTMADLTRHWLESRLFSSKPTSGWFRRFLSPAEEKKLYFGITSSFRQQLVDQSHKSAQTYSHIIEHAILSAKPASAAAATTTRTGMLSLARMEQLKLDLDAAGKQKDVHRLQQLQQEMDRADLKTVTMYNRLIRAYLWSDALPLAQQVLDSFEAAGMVPTTRTCTYLVQAYLKHNNVQAAKQLVVDQMQRLSLLRLRHGFDCSVMLKYYQAAGDAHAMEYVWRDVMVHADVVKPGPGLFTQYLEYLYSKKDIGSISQLAHDFLMQQQPQQALNLHQYVTWMKAVKAIADTTTIAHTQRAEQLLFHLIKNAPPKISWDKAKDAMQQIVASYLAQEQNLRAVAFYYKLGKLGVPDTAFEPDMLHSIEQVLQGIENNRNGAATTKENSKATELAELILSGAKV</sequence>
<evidence type="ECO:0008006" key="3">
    <source>
        <dbReference type="Google" id="ProtNLM"/>
    </source>
</evidence>
<evidence type="ECO:0000313" key="2">
    <source>
        <dbReference type="Proteomes" id="UP000469890"/>
    </source>
</evidence>
<dbReference type="Gene3D" id="1.25.40.10">
    <property type="entry name" value="Tetratricopeptide repeat domain"/>
    <property type="match status" value="1"/>
</dbReference>
<comment type="caution">
    <text evidence="1">The sequence shown here is derived from an EMBL/GenBank/DDBJ whole genome shotgun (WGS) entry which is preliminary data.</text>
</comment>
<accession>A0A8H4B637</accession>
<proteinExistence type="predicted"/>
<protein>
    <recommendedName>
        <fullName evidence="3">Pentacotripeptide-repeat region of PRORP domain-containing protein</fullName>
    </recommendedName>
</protein>
<dbReference type="EMBL" id="JAAECE010000015">
    <property type="protein sequence ID" value="KAF1796019.1"/>
    <property type="molecule type" value="Genomic_DNA"/>
</dbReference>
<name>A0A8H4B637_MUCCL</name>
<dbReference type="Proteomes" id="UP000469890">
    <property type="component" value="Unassembled WGS sequence"/>
</dbReference>
<dbReference type="InterPro" id="IPR011990">
    <property type="entry name" value="TPR-like_helical_dom_sf"/>
</dbReference>
<reference evidence="1 2" key="1">
    <citation type="submission" date="2019-09" db="EMBL/GenBank/DDBJ databases">
        <authorList>
            <consortium name="DOE Joint Genome Institute"/>
            <person name="Mondo S.J."/>
            <person name="Navarro-Mendoza M.I."/>
            <person name="Perez-Arques C."/>
            <person name="Panchal S."/>
            <person name="Nicolas F.E."/>
            <person name="Ganguly P."/>
            <person name="Pangilinan J."/>
            <person name="Grigoriev I."/>
            <person name="Heitman J."/>
            <person name="Sanya K."/>
            <person name="Garre V."/>
        </authorList>
    </citation>
    <scope>NUCLEOTIDE SEQUENCE [LARGE SCALE GENOMIC DNA]</scope>
    <source>
        <strain evidence="1 2">MU402</strain>
    </source>
</reference>
<evidence type="ECO:0000313" key="1">
    <source>
        <dbReference type="EMBL" id="KAF1796019.1"/>
    </source>
</evidence>
<gene>
    <name evidence="1" type="ORF">FB192DRAFT_1045108</name>
</gene>